<sequence length="986" mass="114045">MSRPEITDNSLCVRWWICLRTRLYSCWDAVCDEDEHVIVNRSRDVLRVFMLDARIKHPYVLEPLSSWCDALTDCVMRAARSQFPQQESQRALDEIDTCADPIMRVCELFRCLRQKHEETNEREESLDAALFYEFSHVVRFTTAMCKRANRRLCNASCPNPIVYGSACRMSSDFCRALQLDESLRFNGKLQWRRHGTETRIRLVHDRDACSHCTRPATFDQRMRGGGRLRREVGVCPRREAEVRPRREAEGEINDRSIYTTRQSGTDIFDDLKFKLYPTQTPDESFFEDWPFNTETLRALCREAGNRFDNEQEAKDFRNWRYCVVDGGYVGLIVSFKLNEQPVEESLLELDFGFYMDHRGSNHNSYRERIVKPMKVDPNTPLPYNNTNSRLLKANFNDLWTQKNEERINAFDWMRDTCVAKINESTYVVRPSARLSAYNALRHLEARKISNGLRIPQAQDFVVAQRKIVSFILLHNLLQARRRYNLDDRSKYESSNDDDPAFLSNLTQTWFDNEAGGVVARTEMSKNEVVKRMHLAVVAARESILPEIRGIFTRAPADETLDDLSMLDASAACLLPKLTFGFSRFRVGVQKVNEIRNDMLRSGQIEIFGARLRDDTIAQQTQYATAGAVVPNENRRILYDMNIVKITRDEEQNGLARNFFYTNTLPREVNSPINFDYPIVGQYDYIQRHTVDGIRRGIVGALHTWAGARAHEMTFVRIMCGDGTEVLDNVLNPRYRHSTADVLGLNNAFPQNRVPTGRYLHSLCLPIEADQFGLQLEADGRCRYNFEQNYLQDAFPIPESMPSVQVAPRTRRTQDNETRMEDTLETLCHVFAANTHAALKAFMQQRGYLIFSDRVSVASANAMTQIHGELRWDVIGAEYPLYNPHAMFTKTEAQKPYPLFYETRADAVLHACYPTSADAVLRTGRVIMVEYKDVMEANSPARRIMEYRSIYQCLSNAYLFFIDVGVIPTHALMVHSTRRAVYKDRQY</sequence>
<protein>
    <submittedName>
        <fullName evidence="1">Uncharacterized protein</fullName>
    </submittedName>
</protein>
<dbReference type="AlphaFoldDB" id="A0AAE0GTU9"/>
<comment type="caution">
    <text evidence="1">The sequence shown here is derived from an EMBL/GenBank/DDBJ whole genome shotgun (WGS) entry which is preliminary data.</text>
</comment>
<dbReference type="Proteomes" id="UP001190700">
    <property type="component" value="Unassembled WGS sequence"/>
</dbReference>
<gene>
    <name evidence="1" type="ORF">CYMTET_8124</name>
</gene>
<name>A0AAE0GTU9_9CHLO</name>
<evidence type="ECO:0000313" key="1">
    <source>
        <dbReference type="EMBL" id="KAK3284219.1"/>
    </source>
</evidence>
<evidence type="ECO:0000313" key="2">
    <source>
        <dbReference type="Proteomes" id="UP001190700"/>
    </source>
</evidence>
<organism evidence="1 2">
    <name type="scientific">Cymbomonas tetramitiformis</name>
    <dbReference type="NCBI Taxonomy" id="36881"/>
    <lineage>
        <taxon>Eukaryota</taxon>
        <taxon>Viridiplantae</taxon>
        <taxon>Chlorophyta</taxon>
        <taxon>Pyramimonadophyceae</taxon>
        <taxon>Pyramimonadales</taxon>
        <taxon>Pyramimonadaceae</taxon>
        <taxon>Cymbomonas</taxon>
    </lineage>
</organism>
<dbReference type="EMBL" id="LGRX02002425">
    <property type="protein sequence ID" value="KAK3284219.1"/>
    <property type="molecule type" value="Genomic_DNA"/>
</dbReference>
<proteinExistence type="predicted"/>
<accession>A0AAE0GTU9</accession>
<keyword evidence="2" id="KW-1185">Reference proteome</keyword>
<reference evidence="1 2" key="1">
    <citation type="journal article" date="2015" name="Genome Biol. Evol.">
        <title>Comparative Genomics of a Bacterivorous Green Alga Reveals Evolutionary Causalities and Consequences of Phago-Mixotrophic Mode of Nutrition.</title>
        <authorList>
            <person name="Burns J.A."/>
            <person name="Paasch A."/>
            <person name="Narechania A."/>
            <person name="Kim E."/>
        </authorList>
    </citation>
    <scope>NUCLEOTIDE SEQUENCE [LARGE SCALE GENOMIC DNA]</scope>
    <source>
        <strain evidence="1 2">PLY_AMNH</strain>
    </source>
</reference>